<feature type="non-terminal residue" evidence="1">
    <location>
        <position position="81"/>
    </location>
</feature>
<accession>A0ABV6YQK3</accession>
<keyword evidence="2" id="KW-1185">Reference proteome</keyword>
<reference evidence="1 2" key="1">
    <citation type="submission" date="2024-09" db="EMBL/GenBank/DDBJ databases">
        <authorList>
            <person name="D'Angelo T."/>
        </authorList>
    </citation>
    <scope>NUCLEOTIDE SEQUENCE [LARGE SCALE GENOMIC DNA]</scope>
    <source>
        <strain evidence="1">SAG AM-311-F02</strain>
    </source>
</reference>
<protein>
    <submittedName>
        <fullName evidence="1">Uncharacterized protein</fullName>
    </submittedName>
</protein>
<dbReference type="EMBL" id="JBHPEI010000128">
    <property type="protein sequence ID" value="MFC1800351.1"/>
    <property type="molecule type" value="Genomic_DNA"/>
</dbReference>
<comment type="caution">
    <text evidence="1">The sequence shown here is derived from an EMBL/GenBank/DDBJ whole genome shotgun (WGS) entry which is preliminary data.</text>
</comment>
<organism evidence="1 2">
    <name type="scientific">Eiseniibacteriota bacterium</name>
    <dbReference type="NCBI Taxonomy" id="2212470"/>
    <lineage>
        <taxon>Bacteria</taxon>
        <taxon>Candidatus Eiseniibacteriota</taxon>
    </lineage>
</organism>
<sequence length="81" mass="8596">MTGKRVSLISSCLTFLSTFLTLPGLAVFGLLVCCPGAPDEVQAHTDHADVPLRHVIVDTDMGLDDVRAIFALLADGTVDLE</sequence>
<dbReference type="Proteomes" id="UP001594288">
    <property type="component" value="Unassembled WGS sequence"/>
</dbReference>
<proteinExistence type="predicted"/>
<evidence type="ECO:0000313" key="2">
    <source>
        <dbReference type="Proteomes" id="UP001594288"/>
    </source>
</evidence>
<gene>
    <name evidence="1" type="ORF">ACFL2Z_05560</name>
</gene>
<dbReference type="InterPro" id="IPR036452">
    <property type="entry name" value="Ribo_hydro-like"/>
</dbReference>
<dbReference type="SUPFAM" id="SSF53590">
    <property type="entry name" value="Nucleoside hydrolase"/>
    <property type="match status" value="1"/>
</dbReference>
<name>A0ABV6YQK3_UNCEI</name>
<evidence type="ECO:0000313" key="1">
    <source>
        <dbReference type="EMBL" id="MFC1800351.1"/>
    </source>
</evidence>